<evidence type="ECO:0000313" key="2">
    <source>
        <dbReference type="Proteomes" id="UP000837857"/>
    </source>
</evidence>
<dbReference type="EMBL" id="OW152830">
    <property type="protein sequence ID" value="CAH2048580.1"/>
    <property type="molecule type" value="Genomic_DNA"/>
</dbReference>
<protein>
    <submittedName>
        <fullName evidence="1">Uncharacterized protein</fullName>
    </submittedName>
</protein>
<accession>A0ABN8I7D7</accession>
<dbReference type="Proteomes" id="UP000837857">
    <property type="component" value="Chromosome 18"/>
</dbReference>
<organism evidence="1 2">
    <name type="scientific">Iphiclides podalirius</name>
    <name type="common">scarce swallowtail</name>
    <dbReference type="NCBI Taxonomy" id="110791"/>
    <lineage>
        <taxon>Eukaryota</taxon>
        <taxon>Metazoa</taxon>
        <taxon>Ecdysozoa</taxon>
        <taxon>Arthropoda</taxon>
        <taxon>Hexapoda</taxon>
        <taxon>Insecta</taxon>
        <taxon>Pterygota</taxon>
        <taxon>Neoptera</taxon>
        <taxon>Endopterygota</taxon>
        <taxon>Lepidoptera</taxon>
        <taxon>Glossata</taxon>
        <taxon>Ditrysia</taxon>
        <taxon>Papilionoidea</taxon>
        <taxon>Papilionidae</taxon>
        <taxon>Papilioninae</taxon>
        <taxon>Iphiclides</taxon>
    </lineage>
</organism>
<feature type="non-terminal residue" evidence="1">
    <location>
        <position position="87"/>
    </location>
</feature>
<proteinExistence type="predicted"/>
<reference evidence="1" key="1">
    <citation type="submission" date="2022-03" db="EMBL/GenBank/DDBJ databases">
        <authorList>
            <person name="Martin H S."/>
        </authorList>
    </citation>
    <scope>NUCLEOTIDE SEQUENCE</scope>
</reference>
<evidence type="ECO:0000313" key="1">
    <source>
        <dbReference type="EMBL" id="CAH2048580.1"/>
    </source>
</evidence>
<keyword evidence="2" id="KW-1185">Reference proteome</keyword>
<gene>
    <name evidence="1" type="ORF">IPOD504_LOCUS6194</name>
</gene>
<name>A0ABN8I7D7_9NEOP</name>
<sequence length="87" mass="9308">MAFPIATQLQSITGLAQGADFDRFQLAGGADLETRGISLIGLERAAAAPLTSLSADLSSHRPLIYDRPRRPSYKSSPCASALYQLEN</sequence>